<dbReference type="GO" id="GO:0004252">
    <property type="term" value="F:serine-type endopeptidase activity"/>
    <property type="evidence" value="ECO:0007669"/>
    <property type="project" value="InterPro"/>
</dbReference>
<evidence type="ECO:0000256" key="8">
    <source>
        <dbReference type="ARBA" id="ARBA00022989"/>
    </source>
</evidence>
<dbReference type="GO" id="GO:0005886">
    <property type="term" value="C:plasma membrane"/>
    <property type="evidence" value="ECO:0007669"/>
    <property type="project" value="UniProtKB-SubCell"/>
</dbReference>
<feature type="domain" description="Peptidase S49 N-terminal proteobacteria" evidence="12">
    <location>
        <begin position="7"/>
        <end position="144"/>
    </location>
</feature>
<evidence type="ECO:0000256" key="7">
    <source>
        <dbReference type="ARBA" id="ARBA00022825"/>
    </source>
</evidence>
<keyword evidence="5 10" id="KW-0812">Transmembrane</keyword>
<evidence type="ECO:0000313" key="13">
    <source>
        <dbReference type="EMBL" id="OGH04533.1"/>
    </source>
</evidence>
<dbReference type="NCBIfam" id="NF008745">
    <property type="entry name" value="PRK11778.1"/>
    <property type="match status" value="1"/>
</dbReference>
<evidence type="ECO:0000256" key="5">
    <source>
        <dbReference type="ARBA" id="ARBA00022692"/>
    </source>
</evidence>
<dbReference type="EMBL" id="MFNF01000002">
    <property type="protein sequence ID" value="OGH04533.1"/>
    <property type="molecule type" value="Genomic_DNA"/>
</dbReference>
<comment type="similarity">
    <text evidence="2">Belongs to the peptidase S49 family.</text>
</comment>
<feature type="domain" description="Peptidase S49" evidence="11">
    <location>
        <begin position="148"/>
        <end position="296"/>
    </location>
</feature>
<evidence type="ECO:0000256" key="6">
    <source>
        <dbReference type="ARBA" id="ARBA00022801"/>
    </source>
</evidence>
<dbReference type="InterPro" id="IPR002142">
    <property type="entry name" value="Peptidase_S49"/>
</dbReference>
<evidence type="ECO:0000256" key="1">
    <source>
        <dbReference type="ARBA" id="ARBA00004236"/>
    </source>
</evidence>
<evidence type="ECO:0000256" key="10">
    <source>
        <dbReference type="SAM" id="Phobius"/>
    </source>
</evidence>
<dbReference type="Gene3D" id="3.90.226.10">
    <property type="entry name" value="2-enoyl-CoA Hydratase, Chain A, domain 1"/>
    <property type="match status" value="1"/>
</dbReference>
<evidence type="ECO:0000313" key="14">
    <source>
        <dbReference type="Proteomes" id="UP000177583"/>
    </source>
</evidence>
<name>A0A1F6H2B7_9PROT</name>
<proteinExistence type="inferred from homology"/>
<keyword evidence="7" id="KW-0720">Serine protease</keyword>
<keyword evidence="4 13" id="KW-0645">Protease</keyword>
<dbReference type="PANTHER" id="PTHR42987">
    <property type="entry name" value="PEPTIDASE S49"/>
    <property type="match status" value="1"/>
</dbReference>
<dbReference type="SUPFAM" id="SSF52096">
    <property type="entry name" value="ClpP/crotonase"/>
    <property type="match status" value="1"/>
</dbReference>
<dbReference type="Proteomes" id="UP000177583">
    <property type="component" value="Unassembled WGS sequence"/>
</dbReference>
<reference evidence="13 14" key="1">
    <citation type="journal article" date="2016" name="Nat. Commun.">
        <title>Thousands of microbial genomes shed light on interconnected biogeochemical processes in an aquifer system.</title>
        <authorList>
            <person name="Anantharaman K."/>
            <person name="Brown C.T."/>
            <person name="Hug L.A."/>
            <person name="Sharon I."/>
            <person name="Castelle C.J."/>
            <person name="Probst A.J."/>
            <person name="Thomas B.C."/>
            <person name="Singh A."/>
            <person name="Wilkins M.J."/>
            <person name="Karaoz U."/>
            <person name="Brodie E.L."/>
            <person name="Williams K.H."/>
            <person name="Hubbard S.S."/>
            <person name="Banfield J.F."/>
        </authorList>
    </citation>
    <scope>NUCLEOTIDE SEQUENCE [LARGE SCALE GENOMIC DNA]</scope>
</reference>
<dbReference type="CDD" id="cd07023">
    <property type="entry name" value="S49_Sppa_N_C"/>
    <property type="match status" value="1"/>
</dbReference>
<dbReference type="AlphaFoldDB" id="A0A1F6H2B7"/>
<protein>
    <submittedName>
        <fullName evidence="13">Protease SohB</fullName>
    </submittedName>
</protein>
<sequence>MQESWWVEYSLFIAELLTALGLLAWAAGRLAKNAVHGARAKEGRLLVRSLARELGQDPGSLDLGFLPKNEAKAHRKRAKARKKADRPRLFVLDFTGDVRASGAQGLAKEVNNLLGFAMPGDQVLVRLESPGGAVTGYGLAASQLLRIKARGLPLTVAVDKVAASGGYLMAAVADRILAAPFAVIGSIGVVASLPNFRRLLEDQKVDFEQITAGEYKRTLTLFGENTEKGRAKVQEEVDQVHRLFKDWVARFRPQMILSQVATGEWWHGAAALDLGLIDQVLTSDEFLTQQAQDLKVVGLKWQEPKARAGFWGRMASSLGAISVPT</sequence>
<evidence type="ECO:0000256" key="3">
    <source>
        <dbReference type="ARBA" id="ARBA00022475"/>
    </source>
</evidence>
<dbReference type="Gene3D" id="6.20.330.10">
    <property type="match status" value="1"/>
</dbReference>
<evidence type="ECO:0000259" key="12">
    <source>
        <dbReference type="Pfam" id="PF08496"/>
    </source>
</evidence>
<keyword evidence="9 10" id="KW-0472">Membrane</keyword>
<evidence type="ECO:0000259" key="11">
    <source>
        <dbReference type="Pfam" id="PF01343"/>
    </source>
</evidence>
<dbReference type="InterPro" id="IPR047272">
    <property type="entry name" value="S49_SppA_C"/>
</dbReference>
<dbReference type="InterPro" id="IPR013703">
    <property type="entry name" value="Peptidase_S49_N_proteobac"/>
</dbReference>
<organism evidence="13 14">
    <name type="scientific">Candidatus Lambdaproteobacteria bacterium RIFOXYD2_FULL_56_26</name>
    <dbReference type="NCBI Taxonomy" id="1817773"/>
    <lineage>
        <taxon>Bacteria</taxon>
        <taxon>Pseudomonadati</taxon>
        <taxon>Pseudomonadota</taxon>
        <taxon>Candidatus Lambdaproteobacteria</taxon>
    </lineage>
</organism>
<accession>A0A1F6H2B7</accession>
<dbReference type="GO" id="GO:0006508">
    <property type="term" value="P:proteolysis"/>
    <property type="evidence" value="ECO:0007669"/>
    <property type="project" value="UniProtKB-KW"/>
</dbReference>
<comment type="subcellular location">
    <subcellularLocation>
        <location evidence="1">Cell membrane</location>
    </subcellularLocation>
</comment>
<evidence type="ECO:0000256" key="4">
    <source>
        <dbReference type="ARBA" id="ARBA00022670"/>
    </source>
</evidence>
<dbReference type="Pfam" id="PF01343">
    <property type="entry name" value="Peptidase_S49"/>
    <property type="match status" value="1"/>
</dbReference>
<comment type="caution">
    <text evidence="13">The sequence shown here is derived from an EMBL/GenBank/DDBJ whole genome shotgun (WGS) entry which is preliminary data.</text>
</comment>
<evidence type="ECO:0000256" key="9">
    <source>
        <dbReference type="ARBA" id="ARBA00023136"/>
    </source>
</evidence>
<dbReference type="InterPro" id="IPR029045">
    <property type="entry name" value="ClpP/crotonase-like_dom_sf"/>
</dbReference>
<keyword evidence="8 10" id="KW-1133">Transmembrane helix</keyword>
<feature type="transmembrane region" description="Helical" evidence="10">
    <location>
        <begin position="6"/>
        <end position="27"/>
    </location>
</feature>
<dbReference type="Pfam" id="PF08496">
    <property type="entry name" value="Peptidase_S49_N"/>
    <property type="match status" value="1"/>
</dbReference>
<dbReference type="PANTHER" id="PTHR42987:SF4">
    <property type="entry name" value="PROTEASE SOHB-RELATED"/>
    <property type="match status" value="1"/>
</dbReference>
<gene>
    <name evidence="13" type="ORF">A2557_03070</name>
</gene>
<evidence type="ECO:0000256" key="2">
    <source>
        <dbReference type="ARBA" id="ARBA00008683"/>
    </source>
</evidence>
<keyword evidence="3" id="KW-1003">Cell membrane</keyword>
<keyword evidence="6" id="KW-0378">Hydrolase</keyword>